<organism evidence="3">
    <name type="scientific">Streptomyces sp. R28</name>
    <dbReference type="NCBI Taxonomy" id="3238628"/>
    <lineage>
        <taxon>Bacteria</taxon>
        <taxon>Bacillati</taxon>
        <taxon>Actinomycetota</taxon>
        <taxon>Actinomycetes</taxon>
        <taxon>Kitasatosporales</taxon>
        <taxon>Streptomycetaceae</taxon>
        <taxon>Streptomyces</taxon>
    </lineage>
</organism>
<name>A0AB39PTV7_9ACTN</name>
<dbReference type="NCBIfam" id="TIGR01554">
    <property type="entry name" value="major_cap_HK97"/>
    <property type="match status" value="1"/>
</dbReference>
<proteinExistence type="predicted"/>
<comment type="subcellular location">
    <subcellularLocation>
        <location evidence="1">Virion</location>
    </subcellularLocation>
</comment>
<protein>
    <submittedName>
        <fullName evidence="3">Phage major capsid protein</fullName>
    </submittedName>
</protein>
<sequence length="320" mass="34748">MAYNNLTSRTDAAALIPEEVSKEMLGKAVEDSAALKMFKRIPVARGQLRLPILSALPVAYWVSGDTGLKQTTEVNWANKFLNVEEMATIVPFPDNVLADTDADLWDEAEPLVREAFGRLLDSTIFFGTNAPSSFPTNILSAATAAGNSVNEGSTAANGGFFGDIDNVYEKVEADGFEINGWVAATSAKSKLRRARDTQGRKLDENRVPGDMRTLDGYPIEYAMKGLFPLAGGVGVDGVRLFGGDWDEFVIGVRSDITMKILDQAVIQDNTGAIIYNLAQQDMTAVRLTFRVGWQVSNRINNEQPTEASRYPVGVLKTVGA</sequence>
<dbReference type="Pfam" id="PF05065">
    <property type="entry name" value="Phage_capsid"/>
    <property type="match status" value="1"/>
</dbReference>
<feature type="domain" description="Phage capsid-like C-terminal" evidence="2">
    <location>
        <begin position="14"/>
        <end position="296"/>
    </location>
</feature>
<evidence type="ECO:0000259" key="2">
    <source>
        <dbReference type="Pfam" id="PF05065"/>
    </source>
</evidence>
<dbReference type="EMBL" id="CP163439">
    <property type="protein sequence ID" value="XDQ33243.1"/>
    <property type="molecule type" value="Genomic_DNA"/>
</dbReference>
<dbReference type="InterPro" id="IPR024455">
    <property type="entry name" value="Phage_capsid"/>
</dbReference>
<gene>
    <name evidence="3" type="ORF">AB5J49_07920</name>
</gene>
<evidence type="ECO:0000256" key="1">
    <source>
        <dbReference type="ARBA" id="ARBA00004328"/>
    </source>
</evidence>
<dbReference type="Gene3D" id="3.30.2400.10">
    <property type="entry name" value="Major capsid protein gp5"/>
    <property type="match status" value="1"/>
</dbReference>
<reference evidence="3" key="1">
    <citation type="submission" date="2024-07" db="EMBL/GenBank/DDBJ databases">
        <authorList>
            <person name="Yu S.T."/>
        </authorList>
    </citation>
    <scope>NUCLEOTIDE SEQUENCE</scope>
    <source>
        <strain evidence="3">R28</strain>
    </source>
</reference>
<dbReference type="InterPro" id="IPR054612">
    <property type="entry name" value="Phage_capsid-like_C"/>
</dbReference>
<evidence type="ECO:0000313" key="3">
    <source>
        <dbReference type="EMBL" id="XDQ33243.1"/>
    </source>
</evidence>
<dbReference type="SUPFAM" id="SSF56563">
    <property type="entry name" value="Major capsid protein gp5"/>
    <property type="match status" value="1"/>
</dbReference>
<dbReference type="Gene3D" id="3.30.2320.10">
    <property type="entry name" value="hypothetical protein PF0899 domain"/>
    <property type="match status" value="1"/>
</dbReference>
<dbReference type="RefSeq" id="WP_369167782.1">
    <property type="nucleotide sequence ID" value="NZ_CP163439.1"/>
</dbReference>
<dbReference type="AlphaFoldDB" id="A0AB39PTV7"/>
<accession>A0AB39PTV7</accession>